<evidence type="ECO:0000313" key="9">
    <source>
        <dbReference type="Proteomes" id="UP001150904"/>
    </source>
</evidence>
<dbReference type="AlphaFoldDB" id="A0A9W9TD06"/>
<gene>
    <name evidence="8" type="ORF">N7498_000038</name>
</gene>
<dbReference type="OrthoDB" id="1689029at2759"/>
<dbReference type="InterPro" id="IPR046452">
    <property type="entry name" value="HgmA_N"/>
</dbReference>
<organism evidence="8 9">
    <name type="scientific">Penicillium cinerascens</name>
    <dbReference type="NCBI Taxonomy" id="70096"/>
    <lineage>
        <taxon>Eukaryota</taxon>
        <taxon>Fungi</taxon>
        <taxon>Dikarya</taxon>
        <taxon>Ascomycota</taxon>
        <taxon>Pezizomycotina</taxon>
        <taxon>Eurotiomycetes</taxon>
        <taxon>Eurotiomycetidae</taxon>
        <taxon>Eurotiales</taxon>
        <taxon>Aspergillaceae</taxon>
        <taxon>Penicillium</taxon>
    </lineage>
</organism>
<dbReference type="Gene3D" id="2.60.120.10">
    <property type="entry name" value="Jelly Rolls"/>
    <property type="match status" value="1"/>
</dbReference>
<keyword evidence="9" id="KW-1185">Reference proteome</keyword>
<comment type="similarity">
    <text evidence="3">Belongs to the homogentisate dioxygenase family.</text>
</comment>
<dbReference type="Proteomes" id="UP001150904">
    <property type="component" value="Unassembled WGS sequence"/>
</dbReference>
<comment type="cofactor">
    <cofactor evidence="1 5">
        <name>Fe cation</name>
        <dbReference type="ChEBI" id="CHEBI:24875"/>
    </cofactor>
</comment>
<dbReference type="GO" id="GO:0004411">
    <property type="term" value="F:homogentisate 1,2-dioxygenase activity"/>
    <property type="evidence" value="ECO:0007669"/>
    <property type="project" value="UniProtKB-EC"/>
</dbReference>
<dbReference type="PANTHER" id="PTHR11056:SF4">
    <property type="entry name" value="HOMOGENTISATE 1,2-DIOXYGENASE"/>
    <property type="match status" value="1"/>
</dbReference>
<feature type="domain" description="Homogentisate 1,2-dioxygenase C-terminal" evidence="6">
    <location>
        <begin position="264"/>
        <end position="409"/>
    </location>
</feature>
<evidence type="ECO:0000313" key="8">
    <source>
        <dbReference type="EMBL" id="KAJ5217939.1"/>
    </source>
</evidence>
<dbReference type="InterPro" id="IPR005708">
    <property type="entry name" value="Homogentis_dOase"/>
</dbReference>
<dbReference type="GO" id="GO:0006559">
    <property type="term" value="P:L-phenylalanine catabolic process"/>
    <property type="evidence" value="ECO:0007669"/>
    <property type="project" value="InterPro"/>
</dbReference>
<dbReference type="GeneID" id="83174401"/>
<evidence type="ECO:0000256" key="3">
    <source>
        <dbReference type="ARBA" id="ARBA00007757"/>
    </source>
</evidence>
<evidence type="ECO:0000256" key="1">
    <source>
        <dbReference type="ARBA" id="ARBA00001962"/>
    </source>
</evidence>
<dbReference type="PANTHER" id="PTHR11056">
    <property type="entry name" value="HOMOGENTISATE 1,2-DIOXYGENASE"/>
    <property type="match status" value="1"/>
</dbReference>
<dbReference type="GO" id="GO:0005737">
    <property type="term" value="C:cytoplasm"/>
    <property type="evidence" value="ECO:0007669"/>
    <property type="project" value="TreeGrafter"/>
</dbReference>
<keyword evidence="5" id="KW-0479">Metal-binding</keyword>
<dbReference type="InterPro" id="IPR014710">
    <property type="entry name" value="RmlC-like_jellyroll"/>
</dbReference>
<dbReference type="GO" id="GO:0046872">
    <property type="term" value="F:metal ion binding"/>
    <property type="evidence" value="ECO:0007669"/>
    <property type="project" value="UniProtKB-KW"/>
</dbReference>
<evidence type="ECO:0000256" key="5">
    <source>
        <dbReference type="PIRSR" id="PIRSR605708-2"/>
    </source>
</evidence>
<name>A0A9W9TD06_9EURO</name>
<accession>A0A9W9TD06</accession>
<keyword evidence="5" id="KW-0408">Iron</keyword>
<dbReference type="GO" id="GO:0006570">
    <property type="term" value="P:tyrosine metabolic process"/>
    <property type="evidence" value="ECO:0007669"/>
    <property type="project" value="InterPro"/>
</dbReference>
<feature type="binding site" evidence="5">
    <location>
        <position position="346"/>
    </location>
    <ligand>
        <name>homogentisate</name>
        <dbReference type="ChEBI" id="CHEBI:16169"/>
    </ligand>
</feature>
<dbReference type="EC" id="1.13.11.5" evidence="4"/>
<comment type="pathway">
    <text evidence="2">Amino-acid degradation; L-phenylalanine degradation; acetoacetate and fumarate from L-phenylalanine: step 4/6.</text>
</comment>
<feature type="binding site" evidence="5">
    <location>
        <position position="325"/>
    </location>
    <ligand>
        <name>homogentisate</name>
        <dbReference type="ChEBI" id="CHEBI:16169"/>
    </ligand>
</feature>
<dbReference type="InterPro" id="IPR011051">
    <property type="entry name" value="RmlC_Cupin_sf"/>
</dbReference>
<sequence length="450" mass="49506">MSPTVLKAEPLAEGFSATTGYTRAPSKTDPYRYQVGFGNRSVSEAVPDTIPNDGRNLPQRAKYDLYIEQLNGTSFVTCRKNMFNVIRPACAHKAFKPLDYKHDIVSSFSSQNKDVSFVPFNNEWGPLAIPPESEPTNFWQGMKTILGHGDPTEKEGVAFHQMMVVPGELFVIPAGLRFKVSLPDGPSRGYVQEIFGSHFELPDLGPIGSNGLALPQDFQVPVASFDLDTSTWQVITKVADNLLTVCSYVPYKYEIEKLLALSTNKDQLDPSAYTILTAKSKVPGVSITDFCAFTPKWVNSLNSWRPPFYHRTMAAEVMGMVHGVYGGSAKALEPGALTCDNAYVPHGETYESWKKNAFIDLEPVLLGAGALSFMFHMSSHLGITKFALERHNQVKPMRDELWDSLQGHFLDHASELNAKLAAAGMPCLPDDLPVHHNGVPIAKNGHNGSS</sequence>
<dbReference type="RefSeq" id="XP_058312512.1">
    <property type="nucleotide sequence ID" value="XM_058447101.1"/>
</dbReference>
<feature type="binding site" evidence="5">
    <location>
        <position position="310"/>
    </location>
    <ligand>
        <name>Fe cation</name>
        <dbReference type="ChEBI" id="CHEBI:24875"/>
    </ligand>
</feature>
<dbReference type="Pfam" id="PF20510">
    <property type="entry name" value="HgmA_N"/>
    <property type="match status" value="1"/>
</dbReference>
<feature type="domain" description="Homogentisate 1,2-dioxygenase N-terminal" evidence="7">
    <location>
        <begin position="161"/>
        <end position="245"/>
    </location>
</feature>
<evidence type="ECO:0000259" key="7">
    <source>
        <dbReference type="Pfam" id="PF20510"/>
    </source>
</evidence>
<evidence type="ECO:0000256" key="4">
    <source>
        <dbReference type="ARBA" id="ARBA00013127"/>
    </source>
</evidence>
<comment type="caution">
    <text evidence="8">The sequence shown here is derived from an EMBL/GenBank/DDBJ whole genome shotgun (WGS) entry which is preliminary data.</text>
</comment>
<reference evidence="8" key="2">
    <citation type="journal article" date="2023" name="IMA Fungus">
        <title>Comparative genomic study of the Penicillium genus elucidates a diverse pangenome and 15 lateral gene transfer events.</title>
        <authorList>
            <person name="Petersen C."/>
            <person name="Sorensen T."/>
            <person name="Nielsen M.R."/>
            <person name="Sondergaard T.E."/>
            <person name="Sorensen J.L."/>
            <person name="Fitzpatrick D.A."/>
            <person name="Frisvad J.C."/>
            <person name="Nielsen K.L."/>
        </authorList>
    </citation>
    <scope>NUCLEOTIDE SEQUENCE</scope>
    <source>
        <strain evidence="8">IBT 15544</strain>
    </source>
</reference>
<feature type="binding site" evidence="5">
    <location>
        <position position="316"/>
    </location>
    <ligand>
        <name>Fe cation</name>
        <dbReference type="ChEBI" id="CHEBI:24875"/>
    </ligand>
</feature>
<evidence type="ECO:0000256" key="2">
    <source>
        <dbReference type="ARBA" id="ARBA00004704"/>
    </source>
</evidence>
<dbReference type="InterPro" id="IPR046451">
    <property type="entry name" value="HgmA_C"/>
</dbReference>
<dbReference type="SUPFAM" id="SSF51182">
    <property type="entry name" value="RmlC-like cupins"/>
    <property type="match status" value="1"/>
</dbReference>
<proteinExistence type="inferred from homology"/>
<evidence type="ECO:0000259" key="6">
    <source>
        <dbReference type="Pfam" id="PF04209"/>
    </source>
</evidence>
<reference evidence="8" key="1">
    <citation type="submission" date="2022-12" db="EMBL/GenBank/DDBJ databases">
        <authorList>
            <person name="Petersen C."/>
        </authorList>
    </citation>
    <scope>NUCLEOTIDE SEQUENCE</scope>
    <source>
        <strain evidence="8">IBT 15544</strain>
    </source>
</reference>
<dbReference type="Pfam" id="PF04209">
    <property type="entry name" value="HgmA_C"/>
    <property type="match status" value="1"/>
</dbReference>
<protein>
    <recommendedName>
        <fullName evidence="4">homogentisate 1,2-dioxygenase</fullName>
        <ecNumber evidence="4">1.13.11.5</ecNumber>
    </recommendedName>
</protein>
<dbReference type="EMBL" id="JAPQKR010000004">
    <property type="protein sequence ID" value="KAJ5217939.1"/>
    <property type="molecule type" value="Genomic_DNA"/>
</dbReference>